<dbReference type="PANTHER" id="PTHR46186:SF2">
    <property type="entry name" value="CYSTATIN"/>
    <property type="match status" value="1"/>
</dbReference>
<dbReference type="GO" id="GO:0005737">
    <property type="term" value="C:cytoplasm"/>
    <property type="evidence" value="ECO:0007669"/>
    <property type="project" value="TreeGrafter"/>
</dbReference>
<evidence type="ECO:0000256" key="3">
    <source>
        <dbReference type="ARBA" id="ARBA00022704"/>
    </source>
</evidence>
<sequence>MLKAVVLLCVVALATCALIGGYNHREVDDEDVVAAANHAAKSLSKTFAGKYHHRLAKVAKAESQVVNGVNYRLTVIVGKTTCKKDEVEFENASNCEFQEGISTYKKCTTVVYKSLQGEHKLVTSGCILATKKDL</sequence>
<evidence type="ECO:0000313" key="7">
    <source>
        <dbReference type="Proteomes" id="UP000827092"/>
    </source>
</evidence>
<dbReference type="EMBL" id="JAFNEN010000560">
    <property type="protein sequence ID" value="KAG8180507.1"/>
    <property type="molecule type" value="Genomic_DNA"/>
</dbReference>
<feature type="chain" id="PRO_5043798340" description="Cystatin domain-containing protein" evidence="4">
    <location>
        <begin position="17"/>
        <end position="134"/>
    </location>
</feature>
<dbReference type="SUPFAM" id="SSF54403">
    <property type="entry name" value="Cystatin/monellin"/>
    <property type="match status" value="1"/>
</dbReference>
<evidence type="ECO:0000256" key="4">
    <source>
        <dbReference type="SAM" id="SignalP"/>
    </source>
</evidence>
<dbReference type="Pfam" id="PF00031">
    <property type="entry name" value="Cystatin"/>
    <property type="match status" value="1"/>
</dbReference>
<comment type="similarity">
    <text evidence="1">Belongs to the cystatin family.</text>
</comment>
<dbReference type="GO" id="GO:0004869">
    <property type="term" value="F:cysteine-type endopeptidase inhibitor activity"/>
    <property type="evidence" value="ECO:0007669"/>
    <property type="project" value="UniProtKB-KW"/>
</dbReference>
<dbReference type="GO" id="GO:0031982">
    <property type="term" value="C:vesicle"/>
    <property type="evidence" value="ECO:0007669"/>
    <property type="project" value="TreeGrafter"/>
</dbReference>
<name>A0AAV6U7F8_9ARAC</name>
<evidence type="ECO:0000256" key="2">
    <source>
        <dbReference type="ARBA" id="ARBA00022690"/>
    </source>
</evidence>
<protein>
    <recommendedName>
        <fullName evidence="5">Cystatin domain-containing protein</fullName>
    </recommendedName>
</protein>
<dbReference type="SMART" id="SM00043">
    <property type="entry name" value="CY"/>
    <property type="match status" value="1"/>
</dbReference>
<reference evidence="6 7" key="1">
    <citation type="journal article" date="2022" name="Nat. Ecol. Evol.">
        <title>A masculinizing supergene underlies an exaggerated male reproductive morph in a spider.</title>
        <authorList>
            <person name="Hendrickx F."/>
            <person name="De Corte Z."/>
            <person name="Sonet G."/>
            <person name="Van Belleghem S.M."/>
            <person name="Kostlbacher S."/>
            <person name="Vangestel C."/>
        </authorList>
    </citation>
    <scope>NUCLEOTIDE SEQUENCE [LARGE SCALE GENOMIC DNA]</scope>
    <source>
        <strain evidence="6">W744_W776</strain>
    </source>
</reference>
<accession>A0AAV6U7F8</accession>
<feature type="signal peptide" evidence="4">
    <location>
        <begin position="1"/>
        <end position="16"/>
    </location>
</feature>
<organism evidence="6 7">
    <name type="scientific">Oedothorax gibbosus</name>
    <dbReference type="NCBI Taxonomy" id="931172"/>
    <lineage>
        <taxon>Eukaryota</taxon>
        <taxon>Metazoa</taxon>
        <taxon>Ecdysozoa</taxon>
        <taxon>Arthropoda</taxon>
        <taxon>Chelicerata</taxon>
        <taxon>Arachnida</taxon>
        <taxon>Araneae</taxon>
        <taxon>Araneomorphae</taxon>
        <taxon>Entelegynae</taxon>
        <taxon>Araneoidea</taxon>
        <taxon>Linyphiidae</taxon>
        <taxon>Erigoninae</taxon>
        <taxon>Oedothorax</taxon>
    </lineage>
</organism>
<dbReference type="GO" id="GO:0005615">
    <property type="term" value="C:extracellular space"/>
    <property type="evidence" value="ECO:0007669"/>
    <property type="project" value="TreeGrafter"/>
</dbReference>
<dbReference type="PANTHER" id="PTHR46186">
    <property type="entry name" value="CYSTATIN"/>
    <property type="match status" value="1"/>
</dbReference>
<keyword evidence="3" id="KW-0789">Thiol protease inhibitor</keyword>
<gene>
    <name evidence="6" type="ORF">JTE90_007462</name>
</gene>
<evidence type="ECO:0000256" key="1">
    <source>
        <dbReference type="ARBA" id="ARBA00009403"/>
    </source>
</evidence>
<evidence type="ECO:0000313" key="6">
    <source>
        <dbReference type="EMBL" id="KAG8180507.1"/>
    </source>
</evidence>
<dbReference type="AlphaFoldDB" id="A0AAV6U7F8"/>
<keyword evidence="4" id="KW-0732">Signal</keyword>
<dbReference type="CDD" id="cd00042">
    <property type="entry name" value="CY"/>
    <property type="match status" value="1"/>
</dbReference>
<dbReference type="Gene3D" id="3.10.450.10">
    <property type="match status" value="1"/>
</dbReference>
<comment type="caution">
    <text evidence="6">The sequence shown here is derived from an EMBL/GenBank/DDBJ whole genome shotgun (WGS) entry which is preliminary data.</text>
</comment>
<keyword evidence="2" id="KW-0646">Protease inhibitor</keyword>
<keyword evidence="7" id="KW-1185">Reference proteome</keyword>
<feature type="domain" description="Cystatin" evidence="5">
    <location>
        <begin position="17"/>
        <end position="127"/>
    </location>
</feature>
<dbReference type="InterPro" id="IPR000010">
    <property type="entry name" value="Cystatin_dom"/>
</dbReference>
<evidence type="ECO:0000259" key="5">
    <source>
        <dbReference type="SMART" id="SM00043"/>
    </source>
</evidence>
<proteinExistence type="inferred from homology"/>
<dbReference type="Proteomes" id="UP000827092">
    <property type="component" value="Unassembled WGS sequence"/>
</dbReference>
<dbReference type="InterPro" id="IPR046350">
    <property type="entry name" value="Cystatin_sf"/>
</dbReference>